<keyword evidence="2" id="KW-0479">Metal-binding</keyword>
<dbReference type="GO" id="GO:0052592">
    <property type="term" value="F:oxidoreductase activity, acting on CH or CH2 groups, with an iron-sulfur protein as acceptor"/>
    <property type="evidence" value="ECO:0007669"/>
    <property type="project" value="TreeGrafter"/>
</dbReference>
<evidence type="ECO:0000259" key="3">
    <source>
        <dbReference type="PROSITE" id="PS51379"/>
    </source>
</evidence>
<gene>
    <name evidence="4" type="ORF">S06H3_11319</name>
</gene>
<organism evidence="4">
    <name type="scientific">marine sediment metagenome</name>
    <dbReference type="NCBI Taxonomy" id="412755"/>
    <lineage>
        <taxon>unclassified sequences</taxon>
        <taxon>metagenomes</taxon>
        <taxon>ecological metagenomes</taxon>
    </lineage>
</organism>
<evidence type="ECO:0000256" key="1">
    <source>
        <dbReference type="ARBA" id="ARBA00023004"/>
    </source>
</evidence>
<dbReference type="Pfam" id="PF04432">
    <property type="entry name" value="FrhB_FdhB_C"/>
    <property type="match status" value="1"/>
</dbReference>
<sequence length="213" mass="24017">DEFGVDPADVVAEDIEDGKLIIRLEDGTEREKDLAELEEKGYGRRENCRRCETNIPIMADIACGKWGATDKNTTFIEVCSDKGSDFVETAIEAGYIKVEQPSGDAIETRRRKDEVAIELARQWQEKDFASLKEMSSDERFDYWFGQFSRCIKCYGCRDACPICYCKDCCLEANRGFIPAGAVPPDIMFPLVRITHVMDSCVNCGQCQDACPME</sequence>
<dbReference type="InterPro" id="IPR045220">
    <property type="entry name" value="FRHB/FDHB/HCAR-like"/>
</dbReference>
<dbReference type="EMBL" id="BARV01005452">
    <property type="protein sequence ID" value="GAI15183.1"/>
    <property type="molecule type" value="Genomic_DNA"/>
</dbReference>
<dbReference type="InterPro" id="IPR007525">
    <property type="entry name" value="FrhB_FdhB_C"/>
</dbReference>
<accession>X1L802</accession>
<dbReference type="GO" id="GO:0051536">
    <property type="term" value="F:iron-sulfur cluster binding"/>
    <property type="evidence" value="ECO:0007669"/>
    <property type="project" value="UniProtKB-KW"/>
</dbReference>
<dbReference type="InterPro" id="IPR017896">
    <property type="entry name" value="4Fe4S_Fe-S-bd"/>
</dbReference>
<reference evidence="4" key="1">
    <citation type="journal article" date="2014" name="Front. Microbiol.">
        <title>High frequency of phylogenetically diverse reductive dehalogenase-homologous genes in deep subseafloor sedimentary metagenomes.</title>
        <authorList>
            <person name="Kawai M."/>
            <person name="Futagami T."/>
            <person name="Toyoda A."/>
            <person name="Takaki Y."/>
            <person name="Nishi S."/>
            <person name="Hori S."/>
            <person name="Arai W."/>
            <person name="Tsubouchi T."/>
            <person name="Morono Y."/>
            <person name="Uchiyama I."/>
            <person name="Ito T."/>
            <person name="Fujiyama A."/>
            <person name="Inagaki F."/>
            <person name="Takami H."/>
        </authorList>
    </citation>
    <scope>NUCLEOTIDE SEQUENCE</scope>
    <source>
        <strain evidence="4">Expedition CK06-06</strain>
    </source>
</reference>
<feature type="non-terminal residue" evidence="4">
    <location>
        <position position="1"/>
    </location>
</feature>
<feature type="non-terminal residue" evidence="4">
    <location>
        <position position="213"/>
    </location>
</feature>
<dbReference type="AlphaFoldDB" id="X1L802"/>
<name>X1L802_9ZZZZ</name>
<keyword evidence="1" id="KW-0408">Iron</keyword>
<evidence type="ECO:0000256" key="2">
    <source>
        <dbReference type="ARBA" id="ARBA00023014"/>
    </source>
</evidence>
<dbReference type="PANTHER" id="PTHR31332:SF6">
    <property type="entry name" value="FORMATE DEHYDROGENASE SUBUNIT BETA"/>
    <property type="match status" value="1"/>
</dbReference>
<dbReference type="PANTHER" id="PTHR31332">
    <property type="entry name" value="7-HYDROXYMETHYL CHLOROPHYLL A REDUCTASE, CHLOROPLASTIC"/>
    <property type="match status" value="1"/>
</dbReference>
<dbReference type="SUPFAM" id="SSF46548">
    <property type="entry name" value="alpha-helical ferredoxin"/>
    <property type="match status" value="1"/>
</dbReference>
<protein>
    <recommendedName>
        <fullName evidence="3">4Fe-4S ferredoxin-type domain-containing protein</fullName>
    </recommendedName>
</protein>
<dbReference type="InterPro" id="IPR017900">
    <property type="entry name" value="4Fe4S_Fe_S_CS"/>
</dbReference>
<proteinExistence type="predicted"/>
<dbReference type="PROSITE" id="PS00198">
    <property type="entry name" value="4FE4S_FER_1"/>
    <property type="match status" value="1"/>
</dbReference>
<feature type="domain" description="4Fe-4S ferredoxin-type" evidence="3">
    <location>
        <begin position="191"/>
        <end position="213"/>
    </location>
</feature>
<comment type="caution">
    <text evidence="4">The sequence shown here is derived from an EMBL/GenBank/DDBJ whole genome shotgun (WGS) entry which is preliminary data.</text>
</comment>
<dbReference type="PROSITE" id="PS51379">
    <property type="entry name" value="4FE4S_FER_2"/>
    <property type="match status" value="1"/>
</dbReference>
<keyword evidence="2" id="KW-0411">Iron-sulfur</keyword>
<evidence type="ECO:0000313" key="4">
    <source>
        <dbReference type="EMBL" id="GAI15183.1"/>
    </source>
</evidence>
<dbReference type="Pfam" id="PF00037">
    <property type="entry name" value="Fer4"/>
    <property type="match status" value="1"/>
</dbReference>